<evidence type="ECO:0008006" key="4">
    <source>
        <dbReference type="Google" id="ProtNLM"/>
    </source>
</evidence>
<dbReference type="Proteomes" id="UP000257109">
    <property type="component" value="Unassembled WGS sequence"/>
</dbReference>
<sequence>MGELDPKHDLLVEQKLSKRDQLGHSQNKKRKNIEGAGKGSSHGILRLSQENYISKVLDRFDMKDSKLEDTPIAKGDKFSLKQCHNNDLKRKKMQKIFYALTLESLMYAQVCNHPDIAFVVGVLGRHPTMGYDCETLSLVCKWSMPGEAFHVRPCTWGLGRGPIRLHPTLLPKMVGSLSSGCPHNIFWRPGGWPILFLPPSPQDTSCTNGGWRPRLLTC</sequence>
<reference evidence="2" key="1">
    <citation type="submission" date="2018-05" db="EMBL/GenBank/DDBJ databases">
        <title>Draft genome of Mucuna pruriens seed.</title>
        <authorList>
            <person name="Nnadi N.E."/>
            <person name="Vos R."/>
            <person name="Hasami M.H."/>
            <person name="Devisetty U.K."/>
            <person name="Aguiy J.C."/>
        </authorList>
    </citation>
    <scope>NUCLEOTIDE SEQUENCE [LARGE SCALE GENOMIC DNA]</scope>
    <source>
        <strain evidence="2">JCA_2017</strain>
    </source>
</reference>
<dbReference type="OrthoDB" id="1436818at2759"/>
<accession>A0A371H2K2</accession>
<name>A0A371H2K2_MUCPR</name>
<feature type="region of interest" description="Disordered" evidence="1">
    <location>
        <begin position="1"/>
        <end position="41"/>
    </location>
</feature>
<proteinExistence type="predicted"/>
<comment type="caution">
    <text evidence="2">The sequence shown here is derived from an EMBL/GenBank/DDBJ whole genome shotgun (WGS) entry which is preliminary data.</text>
</comment>
<dbReference type="EMBL" id="QJKJ01003753">
    <property type="protein sequence ID" value="RDX97032.1"/>
    <property type="molecule type" value="Genomic_DNA"/>
</dbReference>
<evidence type="ECO:0000256" key="1">
    <source>
        <dbReference type="SAM" id="MobiDB-lite"/>
    </source>
</evidence>
<feature type="compositionally biased region" description="Basic and acidic residues" evidence="1">
    <location>
        <begin position="1"/>
        <end position="22"/>
    </location>
</feature>
<gene>
    <name evidence="2" type="ORF">CR513_20250</name>
</gene>
<organism evidence="2 3">
    <name type="scientific">Mucuna pruriens</name>
    <name type="common">Velvet bean</name>
    <name type="synonym">Dolichos pruriens</name>
    <dbReference type="NCBI Taxonomy" id="157652"/>
    <lineage>
        <taxon>Eukaryota</taxon>
        <taxon>Viridiplantae</taxon>
        <taxon>Streptophyta</taxon>
        <taxon>Embryophyta</taxon>
        <taxon>Tracheophyta</taxon>
        <taxon>Spermatophyta</taxon>
        <taxon>Magnoliopsida</taxon>
        <taxon>eudicotyledons</taxon>
        <taxon>Gunneridae</taxon>
        <taxon>Pentapetalae</taxon>
        <taxon>rosids</taxon>
        <taxon>fabids</taxon>
        <taxon>Fabales</taxon>
        <taxon>Fabaceae</taxon>
        <taxon>Papilionoideae</taxon>
        <taxon>50 kb inversion clade</taxon>
        <taxon>NPAAA clade</taxon>
        <taxon>indigoferoid/millettioid clade</taxon>
        <taxon>Phaseoleae</taxon>
        <taxon>Mucuna</taxon>
    </lineage>
</organism>
<evidence type="ECO:0000313" key="3">
    <source>
        <dbReference type="Proteomes" id="UP000257109"/>
    </source>
</evidence>
<protein>
    <recommendedName>
        <fullName evidence="4">Reverse transcriptase Ty1/copia-type domain-containing protein</fullName>
    </recommendedName>
</protein>
<evidence type="ECO:0000313" key="2">
    <source>
        <dbReference type="EMBL" id="RDX97032.1"/>
    </source>
</evidence>
<feature type="non-terminal residue" evidence="2">
    <location>
        <position position="1"/>
    </location>
</feature>
<keyword evidence="3" id="KW-1185">Reference proteome</keyword>
<dbReference type="AlphaFoldDB" id="A0A371H2K2"/>